<keyword evidence="1" id="KW-0548">Nucleotidyltransferase</keyword>
<dbReference type="InterPro" id="IPR007855">
    <property type="entry name" value="RDRP"/>
</dbReference>
<dbReference type="AlphaFoldDB" id="A0A392RCW6"/>
<dbReference type="GO" id="GO:0030422">
    <property type="term" value="P:siRNA processing"/>
    <property type="evidence" value="ECO:0007669"/>
    <property type="project" value="TreeGrafter"/>
</dbReference>
<feature type="non-terminal residue" evidence="3">
    <location>
        <position position="99"/>
    </location>
</feature>
<dbReference type="EC" id="2.7.7.48" evidence="1"/>
<keyword evidence="1" id="KW-0943">RNA-mediated gene silencing</keyword>
<dbReference type="EMBL" id="LXQA010206382">
    <property type="protein sequence ID" value="MCI33666.1"/>
    <property type="molecule type" value="Genomic_DNA"/>
</dbReference>
<keyword evidence="1" id="KW-0808">Transferase</keyword>
<dbReference type="PANTHER" id="PTHR23079">
    <property type="entry name" value="RNA-DEPENDENT RNA POLYMERASE"/>
    <property type="match status" value="1"/>
</dbReference>
<keyword evidence="1" id="KW-0694">RNA-binding</keyword>
<accession>A0A392RCW6</accession>
<dbReference type="Pfam" id="PF05183">
    <property type="entry name" value="RdRP"/>
    <property type="match status" value="1"/>
</dbReference>
<name>A0A392RCW6_9FABA</name>
<comment type="caution">
    <text evidence="3">The sequence shown here is derived from an EMBL/GenBank/DDBJ whole genome shotgun (WGS) entry which is preliminary data.</text>
</comment>
<evidence type="ECO:0000259" key="2">
    <source>
        <dbReference type="Pfam" id="PF05183"/>
    </source>
</evidence>
<dbReference type="GO" id="GO:0031380">
    <property type="term" value="C:nuclear RNA-directed RNA polymerase complex"/>
    <property type="evidence" value="ECO:0007669"/>
    <property type="project" value="TreeGrafter"/>
</dbReference>
<comment type="similarity">
    <text evidence="1">Belongs to the RdRP family.</text>
</comment>
<comment type="catalytic activity">
    <reaction evidence="1">
        <text>RNA(n) + a ribonucleoside 5'-triphosphate = RNA(n+1) + diphosphate</text>
        <dbReference type="Rhea" id="RHEA:21248"/>
        <dbReference type="Rhea" id="RHEA-COMP:14527"/>
        <dbReference type="Rhea" id="RHEA-COMP:17342"/>
        <dbReference type="ChEBI" id="CHEBI:33019"/>
        <dbReference type="ChEBI" id="CHEBI:61557"/>
        <dbReference type="ChEBI" id="CHEBI:140395"/>
        <dbReference type="EC" id="2.7.7.48"/>
    </reaction>
</comment>
<dbReference type="Proteomes" id="UP000265520">
    <property type="component" value="Unassembled WGS sequence"/>
</dbReference>
<dbReference type="GO" id="GO:0003723">
    <property type="term" value="F:RNA binding"/>
    <property type="evidence" value="ECO:0007669"/>
    <property type="project" value="UniProtKB-KW"/>
</dbReference>
<proteinExistence type="inferred from homology"/>
<feature type="domain" description="RDRP core" evidence="2">
    <location>
        <begin position="1"/>
        <end position="85"/>
    </location>
</feature>
<evidence type="ECO:0000313" key="4">
    <source>
        <dbReference type="Proteomes" id="UP000265520"/>
    </source>
</evidence>
<evidence type="ECO:0000256" key="1">
    <source>
        <dbReference type="RuleBase" id="RU363098"/>
    </source>
</evidence>
<reference evidence="3 4" key="1">
    <citation type="journal article" date="2018" name="Front. Plant Sci.">
        <title>Red Clover (Trifolium pratense) and Zigzag Clover (T. medium) - A Picture of Genomic Similarities and Differences.</title>
        <authorList>
            <person name="Dluhosova J."/>
            <person name="Istvanek J."/>
            <person name="Nedelnik J."/>
            <person name="Repkova J."/>
        </authorList>
    </citation>
    <scope>NUCLEOTIDE SEQUENCE [LARGE SCALE GENOMIC DNA]</scope>
    <source>
        <strain evidence="4">cv. 10/8</strain>
        <tissue evidence="3">Leaf</tissue>
    </source>
</reference>
<keyword evidence="1 3" id="KW-0696">RNA-directed RNA polymerase</keyword>
<dbReference type="PANTHER" id="PTHR23079:SF18">
    <property type="entry name" value="RNA-DEPENDENT RNA POLYMERASE 6"/>
    <property type="match status" value="1"/>
</dbReference>
<organism evidence="3 4">
    <name type="scientific">Trifolium medium</name>
    <dbReference type="NCBI Taxonomy" id="97028"/>
    <lineage>
        <taxon>Eukaryota</taxon>
        <taxon>Viridiplantae</taxon>
        <taxon>Streptophyta</taxon>
        <taxon>Embryophyta</taxon>
        <taxon>Tracheophyta</taxon>
        <taxon>Spermatophyta</taxon>
        <taxon>Magnoliopsida</taxon>
        <taxon>eudicotyledons</taxon>
        <taxon>Gunneridae</taxon>
        <taxon>Pentapetalae</taxon>
        <taxon>rosids</taxon>
        <taxon>fabids</taxon>
        <taxon>Fabales</taxon>
        <taxon>Fabaceae</taxon>
        <taxon>Papilionoideae</taxon>
        <taxon>50 kb inversion clade</taxon>
        <taxon>NPAAA clade</taxon>
        <taxon>Hologalegina</taxon>
        <taxon>IRL clade</taxon>
        <taxon>Trifolieae</taxon>
        <taxon>Trifolium</taxon>
    </lineage>
</organism>
<sequence length="99" mass="11021">MVNEHLGSICNAHVVHADSSGYGALDEKCIHLAELAATAVDFPKTGKLVAMPPNLKPKLYPDFMGKEHHQSYMSKKILGRLYRQIKDAYNKDIDAPELN</sequence>
<dbReference type="GO" id="GO:0003968">
    <property type="term" value="F:RNA-directed RNA polymerase activity"/>
    <property type="evidence" value="ECO:0007669"/>
    <property type="project" value="UniProtKB-KW"/>
</dbReference>
<comment type="function">
    <text evidence="1">Probably involved in the RNA silencing pathway and required for the generation of small interfering RNAs (siRNAs).</text>
</comment>
<evidence type="ECO:0000313" key="3">
    <source>
        <dbReference type="EMBL" id="MCI33666.1"/>
    </source>
</evidence>
<protein>
    <recommendedName>
        <fullName evidence="1">RNA-dependent RNA polymerase</fullName>
        <ecNumber evidence="1">2.7.7.48</ecNumber>
    </recommendedName>
</protein>
<keyword evidence="4" id="KW-1185">Reference proteome</keyword>
<dbReference type="InterPro" id="IPR057596">
    <property type="entry name" value="RDRP_core"/>
</dbReference>